<accession>A0A7Y8L0L8</accession>
<evidence type="ECO:0000256" key="1">
    <source>
        <dbReference type="ARBA" id="ARBA00023002"/>
    </source>
</evidence>
<dbReference type="GO" id="GO:0005737">
    <property type="term" value="C:cytoplasm"/>
    <property type="evidence" value="ECO:0007669"/>
    <property type="project" value="TreeGrafter"/>
</dbReference>
<dbReference type="AlphaFoldDB" id="A0A7Y8L0L8"/>
<protein>
    <submittedName>
        <fullName evidence="3">FAD-binding oxidoreductase</fullName>
    </submittedName>
</protein>
<feature type="domain" description="FAD dependent oxidoreductase" evidence="2">
    <location>
        <begin position="5"/>
        <end position="396"/>
    </location>
</feature>
<evidence type="ECO:0000313" key="3">
    <source>
        <dbReference type="EMBL" id="NWF48511.1"/>
    </source>
</evidence>
<dbReference type="PANTHER" id="PTHR13847:SF289">
    <property type="entry name" value="GLYCINE OXIDASE"/>
    <property type="match status" value="1"/>
</dbReference>
<dbReference type="Pfam" id="PF01266">
    <property type="entry name" value="DAO"/>
    <property type="match status" value="1"/>
</dbReference>
<dbReference type="Proteomes" id="UP000545507">
    <property type="component" value="Unassembled WGS sequence"/>
</dbReference>
<reference evidence="3 4" key="1">
    <citation type="submission" date="2019-09" db="EMBL/GenBank/DDBJ databases">
        <title>Hydrogenophaga aromatica sp. nov., isolated from a para-xylene-degrading enrichment culture.</title>
        <authorList>
            <person name="Tancsics A."/>
            <person name="Banerjee S."/>
        </authorList>
    </citation>
    <scope>NUCLEOTIDE SEQUENCE [LARGE SCALE GENOMIC DNA]</scope>
    <source>
        <strain evidence="3 4">D2P1</strain>
    </source>
</reference>
<dbReference type="SUPFAM" id="SSF51905">
    <property type="entry name" value="FAD/NAD(P)-binding domain"/>
    <property type="match status" value="1"/>
</dbReference>
<comment type="caution">
    <text evidence="3">The sequence shown here is derived from an EMBL/GenBank/DDBJ whole genome shotgun (WGS) entry which is preliminary data.</text>
</comment>
<dbReference type="PANTHER" id="PTHR13847">
    <property type="entry name" value="SARCOSINE DEHYDROGENASE-RELATED"/>
    <property type="match status" value="1"/>
</dbReference>
<proteinExistence type="predicted"/>
<organism evidence="3 4">
    <name type="scientific">Hydrogenophaga aromaticivorans</name>
    <dbReference type="NCBI Taxonomy" id="2610898"/>
    <lineage>
        <taxon>Bacteria</taxon>
        <taxon>Pseudomonadati</taxon>
        <taxon>Pseudomonadota</taxon>
        <taxon>Betaproteobacteria</taxon>
        <taxon>Burkholderiales</taxon>
        <taxon>Comamonadaceae</taxon>
        <taxon>Hydrogenophaga</taxon>
    </lineage>
</organism>
<dbReference type="EMBL" id="VYGV01000027">
    <property type="protein sequence ID" value="NWF48511.1"/>
    <property type="molecule type" value="Genomic_DNA"/>
</dbReference>
<evidence type="ECO:0000259" key="2">
    <source>
        <dbReference type="Pfam" id="PF01266"/>
    </source>
</evidence>
<keyword evidence="1" id="KW-0560">Oxidoreductase</keyword>
<name>A0A7Y8L0L8_9BURK</name>
<sequence>MGQQVVVLGAGMVGIACALSLRQRGMQVTVIDPLGPGAATSHGNAGVLARSSLMPFNHPRLWSQLPGLLRGRSPGFRYDPLAMLNQWRWGLSFLSHAREQDFRETTTALDALIRHSGEVHHRWMDAAGVAQRRRDAGWLFLYRSAAGFEAGAFGRETLARFGVATAELDAHELHDLEPHLQPIFRKALWVKDASSVDSPGELVRAYARWLVELGGQLHTTEATHLQRDNGGWSVATADGHSLHADHVVVALGPWSRDFLRQQLGLKLPMGFERGYHRHFTPASGAALNRPVYDTAAGYVLAPMAQGLRLTTGVELNAQHAPSRPAQLDAAERAAREALALGERTADPDWLGSRPTLPDSRPMVGECPGQPGVWLALGHQHIGFSTGPGTGELLAQLMLGEPTNLDPNPFRPQRFLRS</sequence>
<evidence type="ECO:0000313" key="4">
    <source>
        <dbReference type="Proteomes" id="UP000545507"/>
    </source>
</evidence>
<gene>
    <name evidence="3" type="ORF">F3K02_25115</name>
</gene>
<dbReference type="InterPro" id="IPR036188">
    <property type="entry name" value="FAD/NAD-bd_sf"/>
</dbReference>
<dbReference type="Gene3D" id="3.30.9.10">
    <property type="entry name" value="D-Amino Acid Oxidase, subunit A, domain 2"/>
    <property type="match status" value="1"/>
</dbReference>
<dbReference type="Gene3D" id="3.50.50.60">
    <property type="entry name" value="FAD/NAD(P)-binding domain"/>
    <property type="match status" value="2"/>
</dbReference>
<dbReference type="InterPro" id="IPR006076">
    <property type="entry name" value="FAD-dep_OxRdtase"/>
</dbReference>
<keyword evidence="4" id="KW-1185">Reference proteome</keyword>
<dbReference type="GO" id="GO:0016491">
    <property type="term" value="F:oxidoreductase activity"/>
    <property type="evidence" value="ECO:0007669"/>
    <property type="project" value="UniProtKB-KW"/>
</dbReference>